<dbReference type="EMBL" id="JAUCGR010000002">
    <property type="protein sequence ID" value="MDM7830954.1"/>
    <property type="molecule type" value="Genomic_DNA"/>
</dbReference>
<keyword evidence="2" id="KW-1185">Reference proteome</keyword>
<comment type="caution">
    <text evidence="1">The sequence shown here is derived from an EMBL/GenBank/DDBJ whole genome shotgun (WGS) entry which is preliminary data.</text>
</comment>
<organism evidence="1 2">
    <name type="scientific">Cellulomonas edaphi</name>
    <dbReference type="NCBI Taxonomy" id="3053468"/>
    <lineage>
        <taxon>Bacteria</taxon>
        <taxon>Bacillati</taxon>
        <taxon>Actinomycetota</taxon>
        <taxon>Actinomycetes</taxon>
        <taxon>Micrococcales</taxon>
        <taxon>Cellulomonadaceae</taxon>
        <taxon>Cellulomonas</taxon>
    </lineage>
</organism>
<proteinExistence type="predicted"/>
<protein>
    <recommendedName>
        <fullName evidence="3">Acetone carboxylase</fullName>
    </recommendedName>
</protein>
<dbReference type="RefSeq" id="WP_289446165.1">
    <property type="nucleotide sequence ID" value="NZ_JAUCGR010000002.1"/>
</dbReference>
<reference evidence="1 2" key="1">
    <citation type="submission" date="2023-06" db="EMBL/GenBank/DDBJ databases">
        <title>Cellulomonas sp. MW9 Whole genome sequence.</title>
        <authorList>
            <person name="Park S."/>
        </authorList>
    </citation>
    <scope>NUCLEOTIDE SEQUENCE [LARGE SCALE GENOMIC DNA]</scope>
    <source>
        <strain evidence="1 2">MW9</strain>
    </source>
</reference>
<evidence type="ECO:0000313" key="1">
    <source>
        <dbReference type="EMBL" id="MDM7830954.1"/>
    </source>
</evidence>
<evidence type="ECO:0000313" key="2">
    <source>
        <dbReference type="Proteomes" id="UP001321453"/>
    </source>
</evidence>
<dbReference type="Proteomes" id="UP001321453">
    <property type="component" value="Unassembled WGS sequence"/>
</dbReference>
<accession>A0ABT7S5Q3</accession>
<sequence length="77" mass="8575">MSLFAPDPVDELQCSAKGCRADAVWGLLWNNPKLHTPERRKVWLACDEHRAHLSQFLDTRGFLQSVVPADSLEGAAT</sequence>
<name>A0ABT7S5Q3_9CELL</name>
<gene>
    <name evidence="1" type="ORF">QRT05_06380</name>
</gene>
<evidence type="ECO:0008006" key="3">
    <source>
        <dbReference type="Google" id="ProtNLM"/>
    </source>
</evidence>